<dbReference type="InterPro" id="IPR003892">
    <property type="entry name" value="CUE"/>
</dbReference>
<gene>
    <name evidence="4" type="ORF">THRCLA_02744</name>
</gene>
<evidence type="ECO:0000313" key="5">
    <source>
        <dbReference type="Proteomes" id="UP000243217"/>
    </source>
</evidence>
<dbReference type="GO" id="GO:0005634">
    <property type="term" value="C:nucleus"/>
    <property type="evidence" value="ECO:0007669"/>
    <property type="project" value="TreeGrafter"/>
</dbReference>
<sequence length="454" mass="51378">MANASVAELQAMVEYRLTREEIANVLASNNGDVTATTDELLCKLKIMDMQITEDNSSNDSKLQWNLFTKELSEYGVDESNCNELLQLIKNASSSDQFTSSEVVLRLLSAMDNEEEELHPIQKLQEQFPNVGVELIQDTFEQHNYDLKATAKALENIGYLFDDNGNVANYSCASVAKGPQKKKQQSSKKRNEFPRLKPKFRPLDLSCTKGVNAWENKDQALPTGTPGSLSTRLKLEYLQQRLPTIDSDIICTALLLNEGNLETTESTLQSIFMIESSSNQETQEEHPRQPTFHPPRHRQDNDIHDYAYYHAQTKQLMEKIHELHCASVRSLTSGRLNQHLGREKMLEIAPLRRQLQINRENAAEAFFEENKPNILSGGIVDLHGLYHQEAIWVLDKCLSFSKEAGVRKFTIVTGLGRHSPTSGKLYKGVHESLSRRGVNFVRGQGNYIIHPFSSL</sequence>
<name>A0A1W0A462_9STRA</name>
<dbReference type="CDD" id="cd14279">
    <property type="entry name" value="CUE"/>
    <property type="match status" value="2"/>
</dbReference>
<dbReference type="InterPro" id="IPR002625">
    <property type="entry name" value="Smr_dom"/>
</dbReference>
<dbReference type="AlphaFoldDB" id="A0A1W0A462"/>
<protein>
    <submittedName>
        <fullName evidence="4">Uncharacterized protein</fullName>
    </submittedName>
</protein>
<feature type="domain" description="CUE" evidence="3">
    <location>
        <begin position="115"/>
        <end position="158"/>
    </location>
</feature>
<dbReference type="InterPro" id="IPR052772">
    <property type="entry name" value="Endo/PolyKinase_Domain-Protein"/>
</dbReference>
<feature type="domain" description="Smr" evidence="2">
    <location>
        <begin position="379"/>
        <end position="442"/>
    </location>
</feature>
<evidence type="ECO:0000259" key="3">
    <source>
        <dbReference type="PROSITE" id="PS51140"/>
    </source>
</evidence>
<dbReference type="Gene3D" id="3.30.1370.110">
    <property type="match status" value="1"/>
</dbReference>
<dbReference type="PANTHER" id="PTHR46535:SF1">
    <property type="entry name" value="NEDD4-BINDING PROTEIN 2"/>
    <property type="match status" value="1"/>
</dbReference>
<dbReference type="Pfam" id="PF01713">
    <property type="entry name" value="Smr"/>
    <property type="match status" value="1"/>
</dbReference>
<organism evidence="4 5">
    <name type="scientific">Thraustotheca clavata</name>
    <dbReference type="NCBI Taxonomy" id="74557"/>
    <lineage>
        <taxon>Eukaryota</taxon>
        <taxon>Sar</taxon>
        <taxon>Stramenopiles</taxon>
        <taxon>Oomycota</taxon>
        <taxon>Saprolegniomycetes</taxon>
        <taxon>Saprolegniales</taxon>
        <taxon>Achlyaceae</taxon>
        <taxon>Thraustotheca</taxon>
    </lineage>
</organism>
<comment type="caution">
    <text evidence="4">The sequence shown here is derived from an EMBL/GenBank/DDBJ whole genome shotgun (WGS) entry which is preliminary data.</text>
</comment>
<feature type="region of interest" description="Disordered" evidence="1">
    <location>
        <begin position="276"/>
        <end position="297"/>
    </location>
</feature>
<dbReference type="GO" id="GO:0043130">
    <property type="term" value="F:ubiquitin binding"/>
    <property type="evidence" value="ECO:0007669"/>
    <property type="project" value="InterPro"/>
</dbReference>
<dbReference type="PANTHER" id="PTHR46535">
    <property type="entry name" value="NEDD4-BINDING PROTEIN 2"/>
    <property type="match status" value="1"/>
</dbReference>
<proteinExistence type="predicted"/>
<keyword evidence="5" id="KW-1185">Reference proteome</keyword>
<dbReference type="Proteomes" id="UP000243217">
    <property type="component" value="Unassembled WGS sequence"/>
</dbReference>
<accession>A0A1W0A462</accession>
<evidence type="ECO:0000259" key="2">
    <source>
        <dbReference type="PROSITE" id="PS50828"/>
    </source>
</evidence>
<dbReference type="STRING" id="74557.A0A1W0A462"/>
<dbReference type="PROSITE" id="PS51140">
    <property type="entry name" value="CUE"/>
    <property type="match status" value="1"/>
</dbReference>
<evidence type="ECO:0000313" key="4">
    <source>
        <dbReference type="EMBL" id="OQS05073.1"/>
    </source>
</evidence>
<dbReference type="PROSITE" id="PS50828">
    <property type="entry name" value="SMR"/>
    <property type="match status" value="1"/>
</dbReference>
<dbReference type="GO" id="GO:0004519">
    <property type="term" value="F:endonuclease activity"/>
    <property type="evidence" value="ECO:0007669"/>
    <property type="project" value="TreeGrafter"/>
</dbReference>
<dbReference type="SUPFAM" id="SSF160443">
    <property type="entry name" value="SMR domain-like"/>
    <property type="match status" value="1"/>
</dbReference>
<dbReference type="EMBL" id="JNBS01000510">
    <property type="protein sequence ID" value="OQS05073.1"/>
    <property type="molecule type" value="Genomic_DNA"/>
</dbReference>
<evidence type="ECO:0000256" key="1">
    <source>
        <dbReference type="SAM" id="MobiDB-lite"/>
    </source>
</evidence>
<reference evidence="4 5" key="1">
    <citation type="journal article" date="2014" name="Genome Biol. Evol.">
        <title>The secreted proteins of Achlya hypogyna and Thraustotheca clavata identify the ancestral oomycete secretome and reveal gene acquisitions by horizontal gene transfer.</title>
        <authorList>
            <person name="Misner I."/>
            <person name="Blouin N."/>
            <person name="Leonard G."/>
            <person name="Richards T.A."/>
            <person name="Lane C.E."/>
        </authorList>
    </citation>
    <scope>NUCLEOTIDE SEQUENCE [LARGE SCALE GENOMIC DNA]</scope>
    <source>
        <strain evidence="4 5">ATCC 34112</strain>
    </source>
</reference>
<dbReference type="OrthoDB" id="3231855at2759"/>
<dbReference type="InterPro" id="IPR036063">
    <property type="entry name" value="Smr_dom_sf"/>
</dbReference>